<dbReference type="PROSITE" id="PS50109">
    <property type="entry name" value="HIS_KIN"/>
    <property type="match status" value="1"/>
</dbReference>
<dbReference type="InterPro" id="IPR005467">
    <property type="entry name" value="His_kinase_dom"/>
</dbReference>
<keyword evidence="7 15" id="KW-0812">Transmembrane</keyword>
<keyword evidence="10" id="KW-0067">ATP-binding</keyword>
<keyword evidence="8" id="KW-0547">Nucleotide-binding</keyword>
<dbReference type="RefSeq" id="WP_220807851.1">
    <property type="nucleotide sequence ID" value="NZ_BPMK01000006.1"/>
</dbReference>
<keyword evidence="6" id="KW-0808">Transferase</keyword>
<comment type="subcellular location">
    <subcellularLocation>
        <location evidence="2">Cell inner membrane</location>
        <topology evidence="2">Multi-pass membrane protein</topology>
    </subcellularLocation>
</comment>
<keyword evidence="5" id="KW-0597">Phosphoprotein</keyword>
<keyword evidence="4" id="KW-1003">Cell membrane</keyword>
<dbReference type="Gene3D" id="3.30.565.10">
    <property type="entry name" value="Histidine kinase-like ATPase, C-terminal domain"/>
    <property type="match status" value="1"/>
</dbReference>
<dbReference type="PRINTS" id="PR00344">
    <property type="entry name" value="BCTRLSENSOR"/>
</dbReference>
<keyword evidence="19" id="KW-1185">Reference proteome</keyword>
<dbReference type="PROSITE" id="PS50885">
    <property type="entry name" value="HAMP"/>
    <property type="match status" value="1"/>
</dbReference>
<dbReference type="InterPro" id="IPR050980">
    <property type="entry name" value="2C_sensor_his_kinase"/>
</dbReference>
<dbReference type="GO" id="GO:0016301">
    <property type="term" value="F:kinase activity"/>
    <property type="evidence" value="ECO:0007669"/>
    <property type="project" value="UniProtKB-KW"/>
</dbReference>
<evidence type="ECO:0000256" key="7">
    <source>
        <dbReference type="ARBA" id="ARBA00022692"/>
    </source>
</evidence>
<proteinExistence type="predicted"/>
<evidence type="ECO:0000256" key="6">
    <source>
        <dbReference type="ARBA" id="ARBA00022679"/>
    </source>
</evidence>
<dbReference type="Pfam" id="PF02518">
    <property type="entry name" value="HATPase_c"/>
    <property type="match status" value="1"/>
</dbReference>
<comment type="catalytic activity">
    <reaction evidence="1">
        <text>ATP + protein L-histidine = ADP + protein N-phospho-L-histidine.</text>
        <dbReference type="EC" id="2.7.13.3"/>
    </reaction>
</comment>
<feature type="domain" description="HAMP" evidence="17">
    <location>
        <begin position="187"/>
        <end position="239"/>
    </location>
</feature>
<evidence type="ECO:0000313" key="18">
    <source>
        <dbReference type="EMBL" id="GIZ51697.1"/>
    </source>
</evidence>
<evidence type="ECO:0000256" key="5">
    <source>
        <dbReference type="ARBA" id="ARBA00022553"/>
    </source>
</evidence>
<protein>
    <recommendedName>
        <fullName evidence="3">histidine kinase</fullName>
        <ecNumber evidence="3">2.7.13.3</ecNumber>
    </recommendedName>
</protein>
<evidence type="ECO:0000313" key="19">
    <source>
        <dbReference type="Proteomes" id="UP000887222"/>
    </source>
</evidence>
<evidence type="ECO:0000256" key="2">
    <source>
        <dbReference type="ARBA" id="ARBA00004429"/>
    </source>
</evidence>
<dbReference type="InterPro" id="IPR036890">
    <property type="entry name" value="HATPase_C_sf"/>
</dbReference>
<feature type="region of interest" description="Disordered" evidence="14">
    <location>
        <begin position="110"/>
        <end position="130"/>
    </location>
</feature>
<dbReference type="Proteomes" id="UP000887222">
    <property type="component" value="Unassembled WGS sequence"/>
</dbReference>
<dbReference type="SUPFAM" id="SSF47384">
    <property type="entry name" value="Homodimeric domain of signal transducing histidine kinase"/>
    <property type="match status" value="1"/>
</dbReference>
<dbReference type="SMART" id="SM00387">
    <property type="entry name" value="HATPase_c"/>
    <property type="match status" value="1"/>
</dbReference>
<keyword evidence="11 15" id="KW-1133">Transmembrane helix</keyword>
<keyword evidence="12" id="KW-0902">Two-component regulatory system</keyword>
<comment type="caution">
    <text evidence="18">The sequence shown here is derived from an EMBL/GenBank/DDBJ whole genome shotgun (WGS) entry which is preliminary data.</text>
</comment>
<dbReference type="Gene3D" id="1.10.287.130">
    <property type="match status" value="1"/>
</dbReference>
<dbReference type="Pfam" id="PF00672">
    <property type="entry name" value="HAMP"/>
    <property type="match status" value="1"/>
</dbReference>
<evidence type="ECO:0000256" key="13">
    <source>
        <dbReference type="ARBA" id="ARBA00023136"/>
    </source>
</evidence>
<dbReference type="EC" id="2.7.13.3" evidence="3"/>
<reference evidence="18 19" key="1">
    <citation type="journal article" date="2022" name="Int. J. Syst. Evol. Microbiol.">
        <title>Noviherbaspirillum aridicola sp. nov., isolated from an arid soil in Pakistan.</title>
        <authorList>
            <person name="Khan I.U."/>
            <person name="Saqib M."/>
            <person name="Amin A."/>
            <person name="Hussain F."/>
            <person name="Li L."/>
            <person name="Liu Y.H."/>
            <person name="Fang B.Z."/>
            <person name="Ahmed I."/>
            <person name="Li W.J."/>
        </authorList>
    </citation>
    <scope>NUCLEOTIDE SEQUENCE [LARGE SCALE GENOMIC DNA]</scope>
    <source>
        <strain evidence="18 19">NCCP-691</strain>
    </source>
</reference>
<evidence type="ECO:0000256" key="1">
    <source>
        <dbReference type="ARBA" id="ARBA00000085"/>
    </source>
</evidence>
<dbReference type="EMBL" id="BPMK01000006">
    <property type="protein sequence ID" value="GIZ51697.1"/>
    <property type="molecule type" value="Genomic_DNA"/>
</dbReference>
<dbReference type="SMART" id="SM00304">
    <property type="entry name" value="HAMP"/>
    <property type="match status" value="1"/>
</dbReference>
<evidence type="ECO:0000256" key="12">
    <source>
        <dbReference type="ARBA" id="ARBA00023012"/>
    </source>
</evidence>
<keyword evidence="9 18" id="KW-0418">Kinase</keyword>
<accession>A0ABQ4Q3W9</accession>
<evidence type="ECO:0000256" key="15">
    <source>
        <dbReference type="SAM" id="Phobius"/>
    </source>
</evidence>
<evidence type="ECO:0000256" key="10">
    <source>
        <dbReference type="ARBA" id="ARBA00022840"/>
    </source>
</evidence>
<dbReference type="InterPro" id="IPR003594">
    <property type="entry name" value="HATPase_dom"/>
</dbReference>
<evidence type="ECO:0000259" key="17">
    <source>
        <dbReference type="PROSITE" id="PS50885"/>
    </source>
</evidence>
<sequence>MKAFFQSMSTRVFLVLFAGVLLTVALTLGLSFGERQRMVSQFRDFHAVERVTQFVQTLETVPSHLRAPFLDAAAGLGMQAQLVDRAEPAIEQSRLARLLGERMAGDYQVASTATRPGDCEPPPGRLARRHPDRAGRCEALLITLEDGGRVRLAVLPPRPAPLAPRIDPVYALLFLAGLGVLAAFVARMTMRPLQHLARAATELGHNIEREPLPEKGALEIRQAAAAFNAMQAQVRKHIRQRAHILAAITHDLQTPLTRMRLRLEKIEDAQLKEKLAGDVAAMQGMVREGLELVRSMESTEAVQKMDLDSLIDSVCDDASDAGQEVSKDGATAASVMARPLALRRCLGNLIDNAAKYGRRASVRVAREGGKAVIRIRDEGPGIPEQEIEQVFEPFYRVESSRSRHTGGTGLGLTIARNIAVQHGGAIQLRNHPEGGLEATLILPIA</sequence>
<name>A0ABQ4Q3W9_9BURK</name>
<evidence type="ECO:0000259" key="16">
    <source>
        <dbReference type="PROSITE" id="PS50109"/>
    </source>
</evidence>
<evidence type="ECO:0000256" key="14">
    <source>
        <dbReference type="SAM" id="MobiDB-lite"/>
    </source>
</evidence>
<keyword evidence="4" id="KW-0997">Cell inner membrane</keyword>
<gene>
    <name evidence="18" type="ORF">NCCP691_17110</name>
</gene>
<keyword evidence="13 15" id="KW-0472">Membrane</keyword>
<evidence type="ECO:0000256" key="9">
    <source>
        <dbReference type="ARBA" id="ARBA00022777"/>
    </source>
</evidence>
<dbReference type="CDD" id="cd00075">
    <property type="entry name" value="HATPase"/>
    <property type="match status" value="1"/>
</dbReference>
<dbReference type="InterPro" id="IPR003660">
    <property type="entry name" value="HAMP_dom"/>
</dbReference>
<evidence type="ECO:0000256" key="8">
    <source>
        <dbReference type="ARBA" id="ARBA00022741"/>
    </source>
</evidence>
<evidence type="ECO:0000256" key="11">
    <source>
        <dbReference type="ARBA" id="ARBA00022989"/>
    </source>
</evidence>
<dbReference type="InterPro" id="IPR036097">
    <property type="entry name" value="HisK_dim/P_sf"/>
</dbReference>
<dbReference type="InterPro" id="IPR004358">
    <property type="entry name" value="Sig_transdc_His_kin-like_C"/>
</dbReference>
<evidence type="ECO:0000256" key="3">
    <source>
        <dbReference type="ARBA" id="ARBA00012438"/>
    </source>
</evidence>
<dbReference type="PANTHER" id="PTHR44936:SF5">
    <property type="entry name" value="SENSOR HISTIDINE KINASE ENVZ"/>
    <property type="match status" value="1"/>
</dbReference>
<feature type="domain" description="Histidine kinase" evidence="16">
    <location>
        <begin position="247"/>
        <end position="445"/>
    </location>
</feature>
<evidence type="ECO:0000256" key="4">
    <source>
        <dbReference type="ARBA" id="ARBA00022519"/>
    </source>
</evidence>
<feature type="transmembrane region" description="Helical" evidence="15">
    <location>
        <begin position="168"/>
        <end position="186"/>
    </location>
</feature>
<dbReference type="PANTHER" id="PTHR44936">
    <property type="entry name" value="SENSOR PROTEIN CREC"/>
    <property type="match status" value="1"/>
</dbReference>
<dbReference type="SUPFAM" id="SSF55874">
    <property type="entry name" value="ATPase domain of HSP90 chaperone/DNA topoisomerase II/histidine kinase"/>
    <property type="match status" value="1"/>
</dbReference>
<organism evidence="18 19">
    <name type="scientific">Noviherbaspirillum aridicola</name>
    <dbReference type="NCBI Taxonomy" id="2849687"/>
    <lineage>
        <taxon>Bacteria</taxon>
        <taxon>Pseudomonadati</taxon>
        <taxon>Pseudomonadota</taxon>
        <taxon>Betaproteobacteria</taxon>
        <taxon>Burkholderiales</taxon>
        <taxon>Oxalobacteraceae</taxon>
        <taxon>Noviherbaspirillum</taxon>
    </lineage>
</organism>